<dbReference type="Pfam" id="PF22770">
    <property type="entry name" value="POP1_C"/>
    <property type="match status" value="1"/>
</dbReference>
<dbReference type="PANTHER" id="PTHR22731:SF3">
    <property type="entry name" value="RIBONUCLEASES P_MRP PROTEIN SUBUNIT POP1"/>
    <property type="match status" value="1"/>
</dbReference>
<dbReference type="GO" id="GO:0001682">
    <property type="term" value="P:tRNA 5'-leader removal"/>
    <property type="evidence" value="ECO:0007669"/>
    <property type="project" value="InterPro"/>
</dbReference>
<evidence type="ECO:0000313" key="3">
    <source>
        <dbReference type="EMBL" id="TFY76566.1"/>
    </source>
</evidence>
<keyword evidence="4" id="KW-1185">Reference proteome</keyword>
<dbReference type="GO" id="GO:0005655">
    <property type="term" value="C:nucleolar ribonuclease P complex"/>
    <property type="evidence" value="ECO:0007669"/>
    <property type="project" value="InterPro"/>
</dbReference>
<dbReference type="OrthoDB" id="442863at2759"/>
<dbReference type="Proteomes" id="UP000298061">
    <property type="component" value="Unassembled WGS sequence"/>
</dbReference>
<feature type="region of interest" description="Disordered" evidence="1">
    <location>
        <begin position="1"/>
        <end position="27"/>
    </location>
</feature>
<dbReference type="InterPro" id="IPR039182">
    <property type="entry name" value="Pop1"/>
</dbReference>
<reference evidence="3 4" key="1">
    <citation type="submission" date="2019-02" db="EMBL/GenBank/DDBJ databases">
        <title>Genome sequencing of the rare red list fungi Hericium alpestre (H. flagellum).</title>
        <authorList>
            <person name="Buettner E."/>
            <person name="Kellner H."/>
        </authorList>
    </citation>
    <scope>NUCLEOTIDE SEQUENCE [LARGE SCALE GENOMIC DNA]</scope>
    <source>
        <strain evidence="3 4">DSM 108284</strain>
    </source>
</reference>
<dbReference type="InterPro" id="IPR055079">
    <property type="entry name" value="POP1_C"/>
</dbReference>
<dbReference type="STRING" id="135208.A0A4Y9ZNW4"/>
<sequence length="258" mass="28160">MDPARASSTRLRLGRRQRRAQARHAPPHARLVRALDLKPQPLALQCLRLHPDHLAAQPTQCAHKVAERAVLEVLRRVKQALHGSEHIFRLEVLLTAGAAALLDEVNRLRFKRGMDPLGAGVKGDVLLEGALVQVRVCLVGRGAPDDLAVVYAVGDEEALQWKNAAAQRKKTGNGMAVDNPPDETELSSIVPPPEKIVGYVTSGNFSLSLGQGHAIAALPLAKYFELQQQDERLSLGGPMIKVRDRHETICRAARISLV</sequence>
<dbReference type="PANTHER" id="PTHR22731">
    <property type="entry name" value="RIBONUCLEASES P/MRP PROTEIN SUBUNIT POP1"/>
    <property type="match status" value="1"/>
</dbReference>
<evidence type="ECO:0000313" key="4">
    <source>
        <dbReference type="Proteomes" id="UP000298061"/>
    </source>
</evidence>
<protein>
    <recommendedName>
        <fullName evidence="2">POP1 C-terminal domain-containing protein</fullName>
    </recommendedName>
</protein>
<evidence type="ECO:0000259" key="2">
    <source>
        <dbReference type="Pfam" id="PF22770"/>
    </source>
</evidence>
<proteinExistence type="predicted"/>
<organism evidence="3 4">
    <name type="scientific">Hericium alpestre</name>
    <dbReference type="NCBI Taxonomy" id="135208"/>
    <lineage>
        <taxon>Eukaryota</taxon>
        <taxon>Fungi</taxon>
        <taxon>Dikarya</taxon>
        <taxon>Basidiomycota</taxon>
        <taxon>Agaricomycotina</taxon>
        <taxon>Agaricomycetes</taxon>
        <taxon>Russulales</taxon>
        <taxon>Hericiaceae</taxon>
        <taxon>Hericium</taxon>
    </lineage>
</organism>
<feature type="domain" description="POP1 C-terminal" evidence="2">
    <location>
        <begin position="192"/>
        <end position="257"/>
    </location>
</feature>
<evidence type="ECO:0000256" key="1">
    <source>
        <dbReference type="SAM" id="MobiDB-lite"/>
    </source>
</evidence>
<dbReference type="EMBL" id="SFCI01001168">
    <property type="protein sequence ID" value="TFY76566.1"/>
    <property type="molecule type" value="Genomic_DNA"/>
</dbReference>
<gene>
    <name evidence="3" type="ORF">EWM64_g7448</name>
</gene>
<accession>A0A4Y9ZNW4</accession>
<name>A0A4Y9ZNW4_9AGAM</name>
<feature type="compositionally biased region" description="Basic residues" evidence="1">
    <location>
        <begin position="12"/>
        <end position="27"/>
    </location>
</feature>
<dbReference type="GO" id="GO:0000172">
    <property type="term" value="C:ribonuclease MRP complex"/>
    <property type="evidence" value="ECO:0007669"/>
    <property type="project" value="InterPro"/>
</dbReference>
<dbReference type="AlphaFoldDB" id="A0A4Y9ZNW4"/>
<comment type="caution">
    <text evidence="3">The sequence shown here is derived from an EMBL/GenBank/DDBJ whole genome shotgun (WGS) entry which is preliminary data.</text>
</comment>